<dbReference type="Gene3D" id="3.30.420.10">
    <property type="entry name" value="Ribonuclease H-like superfamily/Ribonuclease H"/>
    <property type="match status" value="1"/>
</dbReference>
<dbReference type="GO" id="GO:0005829">
    <property type="term" value="C:cytosol"/>
    <property type="evidence" value="ECO:0007669"/>
    <property type="project" value="TreeGrafter"/>
</dbReference>
<comment type="caution">
    <text evidence="6">The sequence shown here is derived from an EMBL/GenBank/DDBJ whole genome shotgun (WGS) entry which is preliminary data.</text>
</comment>
<dbReference type="SMART" id="SM00479">
    <property type="entry name" value="EXOIII"/>
    <property type="match status" value="1"/>
</dbReference>
<keyword evidence="7" id="KW-1185">Reference proteome</keyword>
<evidence type="ECO:0000256" key="4">
    <source>
        <dbReference type="SAM" id="MobiDB-lite"/>
    </source>
</evidence>
<dbReference type="AlphaFoldDB" id="A0A7W3PDK9"/>
<keyword evidence="1" id="KW-0540">Nuclease</keyword>
<reference evidence="6 7" key="1">
    <citation type="submission" date="2020-07" db="EMBL/GenBank/DDBJ databases">
        <title>Sequencing the genomes of 1000 actinobacteria strains.</title>
        <authorList>
            <person name="Klenk H.-P."/>
        </authorList>
    </citation>
    <scope>NUCLEOTIDE SEQUENCE [LARGE SCALE GENOMIC DNA]</scope>
    <source>
        <strain evidence="6 7">DSM 44121</strain>
    </source>
</reference>
<dbReference type="PANTHER" id="PTHR30231:SF4">
    <property type="entry name" value="PROTEIN NEN2"/>
    <property type="match status" value="1"/>
</dbReference>
<gene>
    <name evidence="6" type="ORF">FHX71_001599</name>
</gene>
<evidence type="ECO:0000313" key="6">
    <source>
        <dbReference type="EMBL" id="MBA8807657.1"/>
    </source>
</evidence>
<organism evidence="6 7">
    <name type="scientific">Promicromonospora sukumoe</name>
    <dbReference type="NCBI Taxonomy" id="88382"/>
    <lineage>
        <taxon>Bacteria</taxon>
        <taxon>Bacillati</taxon>
        <taxon>Actinomycetota</taxon>
        <taxon>Actinomycetes</taxon>
        <taxon>Micrococcales</taxon>
        <taxon>Promicromonosporaceae</taxon>
        <taxon>Promicromonospora</taxon>
    </lineage>
</organism>
<dbReference type="Proteomes" id="UP000540568">
    <property type="component" value="Unassembled WGS sequence"/>
</dbReference>
<keyword evidence="3" id="KW-0269">Exonuclease</keyword>
<name>A0A7W3PDK9_9MICO</name>
<accession>A0A7W3PDK9</accession>
<dbReference type="GO" id="GO:0008408">
    <property type="term" value="F:3'-5' exonuclease activity"/>
    <property type="evidence" value="ECO:0007669"/>
    <property type="project" value="TreeGrafter"/>
</dbReference>
<feature type="region of interest" description="Disordered" evidence="4">
    <location>
        <begin position="175"/>
        <end position="196"/>
    </location>
</feature>
<dbReference type="GO" id="GO:0003676">
    <property type="term" value="F:nucleic acid binding"/>
    <property type="evidence" value="ECO:0007669"/>
    <property type="project" value="InterPro"/>
</dbReference>
<protein>
    <submittedName>
        <fullName evidence="6">DNA polymerase III epsilon subunit-like protein</fullName>
    </submittedName>
</protein>
<proteinExistence type="predicted"/>
<dbReference type="PANTHER" id="PTHR30231">
    <property type="entry name" value="DNA POLYMERASE III SUBUNIT EPSILON"/>
    <property type="match status" value="1"/>
</dbReference>
<dbReference type="Pfam" id="PF00929">
    <property type="entry name" value="RNase_T"/>
    <property type="match status" value="1"/>
</dbReference>
<evidence type="ECO:0000256" key="3">
    <source>
        <dbReference type="ARBA" id="ARBA00022839"/>
    </source>
</evidence>
<feature type="domain" description="Exonuclease" evidence="5">
    <location>
        <begin position="2"/>
        <end position="162"/>
    </location>
</feature>
<dbReference type="InterPro" id="IPR013520">
    <property type="entry name" value="Ribonucl_H"/>
</dbReference>
<dbReference type="InterPro" id="IPR036397">
    <property type="entry name" value="RNaseH_sf"/>
</dbReference>
<dbReference type="SUPFAM" id="SSF53098">
    <property type="entry name" value="Ribonuclease H-like"/>
    <property type="match status" value="1"/>
</dbReference>
<evidence type="ECO:0000256" key="1">
    <source>
        <dbReference type="ARBA" id="ARBA00022722"/>
    </source>
</evidence>
<evidence type="ECO:0000256" key="2">
    <source>
        <dbReference type="ARBA" id="ARBA00022801"/>
    </source>
</evidence>
<feature type="compositionally biased region" description="Polar residues" evidence="4">
    <location>
        <begin position="178"/>
        <end position="188"/>
    </location>
</feature>
<dbReference type="CDD" id="cd06127">
    <property type="entry name" value="DEDDh"/>
    <property type="match status" value="1"/>
</dbReference>
<dbReference type="EMBL" id="JACGWV010000001">
    <property type="protein sequence ID" value="MBA8807657.1"/>
    <property type="molecule type" value="Genomic_DNA"/>
</dbReference>
<dbReference type="InterPro" id="IPR012337">
    <property type="entry name" value="RNaseH-like_sf"/>
</dbReference>
<dbReference type="RefSeq" id="WP_182615194.1">
    <property type="nucleotide sequence ID" value="NZ_BAAATF010000007.1"/>
</dbReference>
<keyword evidence="2" id="KW-0378">Hydrolase</keyword>
<sequence>MVDVEGNGARPPDLVEVAAVPVRGGIVGKPLVWLVRPAVPITWQARKIHGISNDDVASAPTIDAVADEILVALGDAIPVGHAVHVDLDVLHRSLPGWDHPTALDTLKLARRCYDLESYKLTALVEHRHLDTDLPARMKAHRADYDALVTARLFADLASGFAPGGATLGDLVEIASSGKRGNSTPTTDEAPTLFELP</sequence>
<evidence type="ECO:0000313" key="7">
    <source>
        <dbReference type="Proteomes" id="UP000540568"/>
    </source>
</evidence>
<evidence type="ECO:0000259" key="5">
    <source>
        <dbReference type="SMART" id="SM00479"/>
    </source>
</evidence>